<dbReference type="Proteomes" id="UP000215459">
    <property type="component" value="Unassembled WGS sequence"/>
</dbReference>
<proteinExistence type="predicted"/>
<dbReference type="RefSeq" id="WP_094265990.1">
    <property type="nucleotide sequence ID" value="NZ_NOWF01000019.1"/>
</dbReference>
<feature type="transmembrane region" description="Helical" evidence="1">
    <location>
        <begin position="15"/>
        <end position="37"/>
    </location>
</feature>
<evidence type="ECO:0000313" key="2">
    <source>
        <dbReference type="EMBL" id="OYD06142.1"/>
    </source>
</evidence>
<protein>
    <recommendedName>
        <fullName evidence="4">Glycerophosphoryl diester phosphodiesterase membrane domain-containing protein</fullName>
    </recommendedName>
</protein>
<evidence type="ECO:0000313" key="3">
    <source>
        <dbReference type="Proteomes" id="UP000215459"/>
    </source>
</evidence>
<dbReference type="AlphaFoldDB" id="A0A235B1M3"/>
<organism evidence="2 3">
    <name type="scientific">Paludifilum halophilum</name>
    <dbReference type="NCBI Taxonomy" id="1642702"/>
    <lineage>
        <taxon>Bacteria</taxon>
        <taxon>Bacillati</taxon>
        <taxon>Bacillota</taxon>
        <taxon>Bacilli</taxon>
        <taxon>Bacillales</taxon>
        <taxon>Thermoactinomycetaceae</taxon>
        <taxon>Paludifilum</taxon>
    </lineage>
</organism>
<feature type="transmembrane region" description="Helical" evidence="1">
    <location>
        <begin position="94"/>
        <end position="111"/>
    </location>
</feature>
<keyword evidence="3" id="KW-1185">Reference proteome</keyword>
<accession>A0A235B1M3</accession>
<reference evidence="2 3" key="1">
    <citation type="submission" date="2017-07" db="EMBL/GenBank/DDBJ databases">
        <title>The genome sequence of Paludifilum halophilum highlights mechanisms for microbial adaptation to high salt environemnts.</title>
        <authorList>
            <person name="Belbahri L."/>
        </authorList>
    </citation>
    <scope>NUCLEOTIDE SEQUENCE [LARGE SCALE GENOMIC DNA]</scope>
    <source>
        <strain evidence="2 3">DSM 102817</strain>
    </source>
</reference>
<dbReference type="OrthoDB" id="2452082at2"/>
<keyword evidence="1" id="KW-0812">Transmembrane</keyword>
<name>A0A235B1M3_9BACL</name>
<evidence type="ECO:0000256" key="1">
    <source>
        <dbReference type="SAM" id="Phobius"/>
    </source>
</evidence>
<dbReference type="EMBL" id="NOWF01000019">
    <property type="protein sequence ID" value="OYD06142.1"/>
    <property type="molecule type" value="Genomic_DNA"/>
</dbReference>
<comment type="caution">
    <text evidence="2">The sequence shown here is derived from an EMBL/GenBank/DDBJ whole genome shotgun (WGS) entry which is preliminary data.</text>
</comment>
<keyword evidence="1" id="KW-1133">Transmembrane helix</keyword>
<feature type="transmembrane region" description="Helical" evidence="1">
    <location>
        <begin position="117"/>
        <end position="138"/>
    </location>
</feature>
<gene>
    <name evidence="2" type="ORF">CHM34_17970</name>
</gene>
<evidence type="ECO:0008006" key="4">
    <source>
        <dbReference type="Google" id="ProtNLM"/>
    </source>
</evidence>
<feature type="transmembrane region" description="Helical" evidence="1">
    <location>
        <begin position="159"/>
        <end position="179"/>
    </location>
</feature>
<feature type="transmembrane region" description="Helical" evidence="1">
    <location>
        <begin position="191"/>
        <end position="213"/>
    </location>
</feature>
<feature type="transmembrane region" description="Helical" evidence="1">
    <location>
        <begin position="49"/>
        <end position="73"/>
    </location>
</feature>
<keyword evidence="1" id="KW-0472">Membrane</keyword>
<sequence length="229" mass="26358">MTELKEALRYYKEHILRILLIGFTIVLPVQFVLIVAANYFYLTYGLMDLLFLADLINGIFTLMAVSLISVPYIQMAKSSFLDEGVTVGKIFDSLMRYMFPVYVISILYAFGVAFGMFLFIIPGILFAVWFYAFPYAAVLEDETWFKGLKRAWEFGKSHFASLFLLLVISGLIEWLIRMISMLTTNLLTESYLIIVLVNTLTSILYLPVIYFIVTIKYLNWIGAGDNVWD</sequence>